<name>A0A839RLU5_9ACTN</name>
<evidence type="ECO:0000256" key="5">
    <source>
        <dbReference type="ARBA" id="ARBA00023136"/>
    </source>
</evidence>
<gene>
    <name evidence="7" type="ORF">FHU29_001558</name>
</gene>
<evidence type="ECO:0000256" key="2">
    <source>
        <dbReference type="ARBA" id="ARBA00022475"/>
    </source>
</evidence>
<dbReference type="RefSeq" id="WP_064439009.1">
    <property type="nucleotide sequence ID" value="NZ_BDDI01000002.1"/>
</dbReference>
<keyword evidence="5 6" id="KW-0472">Membrane</keyword>
<sequence length="209" mass="21388">MSPTQVVGFWVIAVLLIALPGPDWAFTIAAGVRDRTVYPAVGGLMAGYVLLTGVVAAGVGALVAGTPAILTVLTVIGAAYLLYLGSSLVKDPGSPGLELENAAEAVPWWARSLRGAGVSSLNPKALILFLALLPQFTDPSGAWPIPVQIALLGALYIVTCGAFYSAVGAGARAVALTRPRVMRAVPRVSGFAMVALGLVMLGENVVPLL</sequence>
<organism evidence="7 8">
    <name type="scientific">Hoyosella altamirensis</name>
    <dbReference type="NCBI Taxonomy" id="616997"/>
    <lineage>
        <taxon>Bacteria</taxon>
        <taxon>Bacillati</taxon>
        <taxon>Actinomycetota</taxon>
        <taxon>Actinomycetes</taxon>
        <taxon>Mycobacteriales</taxon>
        <taxon>Hoyosellaceae</taxon>
        <taxon>Hoyosella</taxon>
    </lineage>
</organism>
<feature type="transmembrane region" description="Helical" evidence="6">
    <location>
        <begin position="70"/>
        <end position="89"/>
    </location>
</feature>
<feature type="transmembrane region" description="Helical" evidence="6">
    <location>
        <begin position="145"/>
        <end position="167"/>
    </location>
</feature>
<evidence type="ECO:0000256" key="3">
    <source>
        <dbReference type="ARBA" id="ARBA00022692"/>
    </source>
</evidence>
<evidence type="ECO:0000256" key="6">
    <source>
        <dbReference type="SAM" id="Phobius"/>
    </source>
</evidence>
<evidence type="ECO:0000256" key="1">
    <source>
        <dbReference type="ARBA" id="ARBA00004651"/>
    </source>
</evidence>
<comment type="caution">
    <text evidence="7">The sequence shown here is derived from an EMBL/GenBank/DDBJ whole genome shotgun (WGS) entry which is preliminary data.</text>
</comment>
<dbReference type="AlphaFoldDB" id="A0A839RLU5"/>
<dbReference type="PANTHER" id="PTHR30086">
    <property type="entry name" value="ARGININE EXPORTER PROTEIN ARGO"/>
    <property type="match status" value="1"/>
</dbReference>
<protein>
    <submittedName>
        <fullName evidence="7">Threonine/homoserine/homoserine lactone efflux protein</fullName>
    </submittedName>
</protein>
<proteinExistence type="predicted"/>
<dbReference type="Pfam" id="PF01810">
    <property type="entry name" value="LysE"/>
    <property type="match status" value="1"/>
</dbReference>
<keyword evidence="8" id="KW-1185">Reference proteome</keyword>
<evidence type="ECO:0000313" key="8">
    <source>
        <dbReference type="Proteomes" id="UP000567922"/>
    </source>
</evidence>
<feature type="transmembrane region" description="Helical" evidence="6">
    <location>
        <begin position="188"/>
        <end position="206"/>
    </location>
</feature>
<keyword evidence="4 6" id="KW-1133">Transmembrane helix</keyword>
<dbReference type="InterPro" id="IPR001123">
    <property type="entry name" value="LeuE-type"/>
</dbReference>
<dbReference type="GO" id="GO:0015171">
    <property type="term" value="F:amino acid transmembrane transporter activity"/>
    <property type="evidence" value="ECO:0007669"/>
    <property type="project" value="TreeGrafter"/>
</dbReference>
<dbReference type="EMBL" id="JACHWS010000001">
    <property type="protein sequence ID" value="MBB3037124.1"/>
    <property type="molecule type" value="Genomic_DNA"/>
</dbReference>
<keyword evidence="3 6" id="KW-0812">Transmembrane</keyword>
<dbReference type="Proteomes" id="UP000567922">
    <property type="component" value="Unassembled WGS sequence"/>
</dbReference>
<comment type="subcellular location">
    <subcellularLocation>
        <location evidence="1">Cell membrane</location>
        <topology evidence="1">Multi-pass membrane protein</topology>
    </subcellularLocation>
</comment>
<feature type="transmembrane region" description="Helical" evidence="6">
    <location>
        <begin position="41"/>
        <end position="63"/>
    </location>
</feature>
<dbReference type="PANTHER" id="PTHR30086:SF20">
    <property type="entry name" value="ARGININE EXPORTER PROTEIN ARGO-RELATED"/>
    <property type="match status" value="1"/>
</dbReference>
<dbReference type="GO" id="GO:0005886">
    <property type="term" value="C:plasma membrane"/>
    <property type="evidence" value="ECO:0007669"/>
    <property type="project" value="UniProtKB-SubCell"/>
</dbReference>
<evidence type="ECO:0000256" key="4">
    <source>
        <dbReference type="ARBA" id="ARBA00022989"/>
    </source>
</evidence>
<keyword evidence="2" id="KW-1003">Cell membrane</keyword>
<evidence type="ECO:0000313" key="7">
    <source>
        <dbReference type="EMBL" id="MBB3037124.1"/>
    </source>
</evidence>
<accession>A0A839RLU5</accession>
<dbReference type="OrthoDB" id="9784202at2"/>
<reference evidence="7 8" key="1">
    <citation type="submission" date="2020-08" db="EMBL/GenBank/DDBJ databases">
        <title>Sequencing the genomes of 1000 actinobacteria strains.</title>
        <authorList>
            <person name="Klenk H.-P."/>
        </authorList>
    </citation>
    <scope>NUCLEOTIDE SEQUENCE [LARGE SCALE GENOMIC DNA]</scope>
    <source>
        <strain evidence="7 8">DSM 45258</strain>
    </source>
</reference>